<dbReference type="Proteomes" id="UP000268014">
    <property type="component" value="Unassembled WGS sequence"/>
</dbReference>
<evidence type="ECO:0000313" key="3">
    <source>
        <dbReference type="WBParaSite" id="HPLM_0001089701-mRNA-1"/>
    </source>
</evidence>
<dbReference type="EMBL" id="UZAF01017416">
    <property type="protein sequence ID" value="VDO41424.1"/>
    <property type="molecule type" value="Genomic_DNA"/>
</dbReference>
<evidence type="ECO:0000313" key="1">
    <source>
        <dbReference type="EMBL" id="VDO41424.1"/>
    </source>
</evidence>
<sequence length="91" mass="10351">MQDTPCTQFFFRIVMSFECVQGLAQWHNSYSISREVEFFGPEDVTTCWFRAVEDCLVPGQVNGPVIGHEPVEVQPVNGWNGSMIAAENQYF</sequence>
<organism evidence="3">
    <name type="scientific">Haemonchus placei</name>
    <name type="common">Barber's pole worm</name>
    <dbReference type="NCBI Taxonomy" id="6290"/>
    <lineage>
        <taxon>Eukaryota</taxon>
        <taxon>Metazoa</taxon>
        <taxon>Ecdysozoa</taxon>
        <taxon>Nematoda</taxon>
        <taxon>Chromadorea</taxon>
        <taxon>Rhabditida</taxon>
        <taxon>Rhabditina</taxon>
        <taxon>Rhabditomorpha</taxon>
        <taxon>Strongyloidea</taxon>
        <taxon>Trichostrongylidae</taxon>
        <taxon>Haemonchus</taxon>
    </lineage>
</organism>
<dbReference type="AlphaFoldDB" id="A0A0N4WIU2"/>
<proteinExistence type="predicted"/>
<accession>A0A0N4WIU2</accession>
<protein>
    <submittedName>
        <fullName evidence="3">Monooxygenase</fullName>
    </submittedName>
</protein>
<keyword evidence="2" id="KW-1185">Reference proteome</keyword>
<dbReference type="WBParaSite" id="HPLM_0001089701-mRNA-1">
    <property type="protein sequence ID" value="HPLM_0001089701-mRNA-1"/>
    <property type="gene ID" value="HPLM_0001089701"/>
</dbReference>
<reference evidence="3" key="1">
    <citation type="submission" date="2017-02" db="UniProtKB">
        <authorList>
            <consortium name="WormBaseParasite"/>
        </authorList>
    </citation>
    <scope>IDENTIFICATION</scope>
</reference>
<gene>
    <name evidence="1" type="ORF">HPLM_LOCUS10889</name>
</gene>
<name>A0A0N4WIU2_HAEPC</name>
<evidence type="ECO:0000313" key="2">
    <source>
        <dbReference type="Proteomes" id="UP000268014"/>
    </source>
</evidence>
<reference evidence="1 2" key="2">
    <citation type="submission" date="2018-11" db="EMBL/GenBank/DDBJ databases">
        <authorList>
            <consortium name="Pathogen Informatics"/>
        </authorList>
    </citation>
    <scope>NUCLEOTIDE SEQUENCE [LARGE SCALE GENOMIC DNA]</scope>
    <source>
        <strain evidence="1 2">MHpl1</strain>
    </source>
</reference>